<comment type="caution">
    <text evidence="2">The sequence shown here is derived from an EMBL/GenBank/DDBJ whole genome shotgun (WGS) entry which is preliminary data.</text>
</comment>
<protein>
    <submittedName>
        <fullName evidence="2">TIGR02391 family protein</fullName>
    </submittedName>
</protein>
<dbReference type="Pfam" id="PF09509">
    <property type="entry name" value="Hypoth_Ymh"/>
    <property type="match status" value="1"/>
</dbReference>
<evidence type="ECO:0000313" key="2">
    <source>
        <dbReference type="EMBL" id="HEN43298.1"/>
    </source>
</evidence>
<feature type="domain" description="Conserved hypothetical protein CHP02391" evidence="1">
    <location>
        <begin position="113"/>
        <end position="232"/>
    </location>
</feature>
<organism evidence="2">
    <name type="scientific">Geobacter metallireducens</name>
    <dbReference type="NCBI Taxonomy" id="28232"/>
    <lineage>
        <taxon>Bacteria</taxon>
        <taxon>Pseudomonadati</taxon>
        <taxon>Thermodesulfobacteriota</taxon>
        <taxon>Desulfuromonadia</taxon>
        <taxon>Geobacterales</taxon>
        <taxon>Geobacteraceae</taxon>
        <taxon>Geobacter</taxon>
    </lineage>
</organism>
<gene>
    <name evidence="2" type="ORF">ENQ87_13180</name>
</gene>
<accession>A0A831U311</accession>
<dbReference type="AlphaFoldDB" id="A0A831U311"/>
<sequence>MNLRLIAIEIGDLLKYDAVVNDINRKGAAIFHFPKEEFPNPDITSVRAKAIYDWIMTLGKQSMEQSRRSEALVSFCRAIAPEGHRQEVNKILERSGLSPGAAKKEGLDEFLVRNFHEEIHKHSKDLFCQGHFFHAVFEACKAYNKLVQGKARSTKDGQSLMLEVWGPEGVLKITKCQTETDRNVQNGVKFLAAGLMQAIRNPTAHEPALDWPINKQDCLDLLSFLSFLFRQLDVAVYYKQ</sequence>
<dbReference type="NCBIfam" id="TIGR02391">
    <property type="entry name" value="hypoth_ymh"/>
    <property type="match status" value="1"/>
</dbReference>
<name>A0A831U311_GEOME</name>
<reference evidence="2" key="1">
    <citation type="journal article" date="2020" name="mSystems">
        <title>Genome- and Community-Level Interaction Insights into Carbon Utilization and Element Cycling Functions of Hydrothermarchaeota in Hydrothermal Sediment.</title>
        <authorList>
            <person name="Zhou Z."/>
            <person name="Liu Y."/>
            <person name="Xu W."/>
            <person name="Pan J."/>
            <person name="Luo Z.H."/>
            <person name="Li M."/>
        </authorList>
    </citation>
    <scope>NUCLEOTIDE SEQUENCE [LARGE SCALE GENOMIC DNA]</scope>
    <source>
        <strain evidence="2">SpSt-349</strain>
    </source>
</reference>
<dbReference type="InterPro" id="IPR012654">
    <property type="entry name" value="CHP02391"/>
</dbReference>
<dbReference type="EMBL" id="DSOV01000058">
    <property type="protein sequence ID" value="HEN43298.1"/>
    <property type="molecule type" value="Genomic_DNA"/>
</dbReference>
<proteinExistence type="predicted"/>
<evidence type="ECO:0000259" key="1">
    <source>
        <dbReference type="Pfam" id="PF09509"/>
    </source>
</evidence>